<name>A0A542YU53_9MICO</name>
<gene>
    <name evidence="2" type="ORF">FB467_2768</name>
</gene>
<protein>
    <submittedName>
        <fullName evidence="2">Uncharacterized protein</fullName>
    </submittedName>
</protein>
<dbReference type="Proteomes" id="UP000319516">
    <property type="component" value="Unassembled WGS sequence"/>
</dbReference>
<evidence type="ECO:0000313" key="3">
    <source>
        <dbReference type="Proteomes" id="UP000319516"/>
    </source>
</evidence>
<comment type="caution">
    <text evidence="2">The sequence shown here is derived from an EMBL/GenBank/DDBJ whole genome shotgun (WGS) entry which is preliminary data.</text>
</comment>
<accession>A0A542YU53</accession>
<feature type="region of interest" description="Disordered" evidence="1">
    <location>
        <begin position="29"/>
        <end position="72"/>
    </location>
</feature>
<dbReference type="OrthoDB" id="4868650at2"/>
<evidence type="ECO:0000256" key="1">
    <source>
        <dbReference type="SAM" id="MobiDB-lite"/>
    </source>
</evidence>
<dbReference type="EMBL" id="VFOP01000001">
    <property type="protein sequence ID" value="TQL51618.1"/>
    <property type="molecule type" value="Genomic_DNA"/>
</dbReference>
<reference evidence="2 3" key="1">
    <citation type="submission" date="2019-06" db="EMBL/GenBank/DDBJ databases">
        <title>Sequencing the genomes of 1000 actinobacteria strains.</title>
        <authorList>
            <person name="Klenk H.-P."/>
        </authorList>
    </citation>
    <scope>NUCLEOTIDE SEQUENCE [LARGE SCALE GENOMIC DNA]</scope>
    <source>
        <strain evidence="2 3">DSM 12335</strain>
    </source>
</reference>
<dbReference type="RefSeq" id="WP_141785594.1">
    <property type="nucleotide sequence ID" value="NZ_BAAAIK010000011.1"/>
</dbReference>
<sequence>MGAKDTRGYDDLVWWQKLLVHAKVWQPPHRTKHHELRDMERPVPPPVTGAYGNEVVQPSKPRLVPQREDNRG</sequence>
<organism evidence="2 3">
    <name type="scientific">Ornithinicoccus hortensis</name>
    <dbReference type="NCBI Taxonomy" id="82346"/>
    <lineage>
        <taxon>Bacteria</taxon>
        <taxon>Bacillati</taxon>
        <taxon>Actinomycetota</taxon>
        <taxon>Actinomycetes</taxon>
        <taxon>Micrococcales</taxon>
        <taxon>Intrasporangiaceae</taxon>
        <taxon>Ornithinicoccus</taxon>
    </lineage>
</organism>
<proteinExistence type="predicted"/>
<keyword evidence="3" id="KW-1185">Reference proteome</keyword>
<evidence type="ECO:0000313" key="2">
    <source>
        <dbReference type="EMBL" id="TQL51618.1"/>
    </source>
</evidence>
<dbReference type="AlphaFoldDB" id="A0A542YU53"/>